<dbReference type="Proteomes" id="UP000247810">
    <property type="component" value="Unassembled WGS sequence"/>
</dbReference>
<proteinExistence type="predicted"/>
<dbReference type="AlphaFoldDB" id="A0A319CVX4"/>
<keyword evidence="2" id="KW-1185">Reference proteome</keyword>
<dbReference type="VEuPathDB" id="FungiDB:BO71DRAFT_435573"/>
<organism evidence="1 2">
    <name type="scientific">Aspergillus ellipticus CBS 707.79</name>
    <dbReference type="NCBI Taxonomy" id="1448320"/>
    <lineage>
        <taxon>Eukaryota</taxon>
        <taxon>Fungi</taxon>
        <taxon>Dikarya</taxon>
        <taxon>Ascomycota</taxon>
        <taxon>Pezizomycotina</taxon>
        <taxon>Eurotiomycetes</taxon>
        <taxon>Eurotiomycetidae</taxon>
        <taxon>Eurotiales</taxon>
        <taxon>Aspergillaceae</taxon>
        <taxon>Aspergillus</taxon>
        <taxon>Aspergillus subgen. Circumdati</taxon>
    </lineage>
</organism>
<gene>
    <name evidence="1" type="ORF">BO71DRAFT_435573</name>
</gene>
<evidence type="ECO:0000313" key="1">
    <source>
        <dbReference type="EMBL" id="PYH88631.1"/>
    </source>
</evidence>
<dbReference type="SUPFAM" id="SSF54909">
    <property type="entry name" value="Dimeric alpha+beta barrel"/>
    <property type="match status" value="1"/>
</dbReference>
<reference evidence="1 2" key="1">
    <citation type="submission" date="2018-02" db="EMBL/GenBank/DDBJ databases">
        <title>The genomes of Aspergillus section Nigri reveals drivers in fungal speciation.</title>
        <authorList>
            <consortium name="DOE Joint Genome Institute"/>
            <person name="Vesth T.C."/>
            <person name="Nybo J."/>
            <person name="Theobald S."/>
            <person name="Brandl J."/>
            <person name="Frisvad J.C."/>
            <person name="Nielsen K.F."/>
            <person name="Lyhne E.K."/>
            <person name="Kogle M.E."/>
            <person name="Kuo A."/>
            <person name="Riley R."/>
            <person name="Clum A."/>
            <person name="Nolan M."/>
            <person name="Lipzen A."/>
            <person name="Salamov A."/>
            <person name="Henrissat B."/>
            <person name="Wiebenga A."/>
            <person name="De vries R.P."/>
            <person name="Grigoriev I.V."/>
            <person name="Mortensen U.H."/>
            <person name="Andersen M.R."/>
            <person name="Baker S.E."/>
        </authorList>
    </citation>
    <scope>NUCLEOTIDE SEQUENCE [LARGE SCALE GENOMIC DNA]</scope>
    <source>
        <strain evidence="1 2">CBS 707.79</strain>
    </source>
</reference>
<evidence type="ECO:0000313" key="2">
    <source>
        <dbReference type="Proteomes" id="UP000247810"/>
    </source>
</evidence>
<protein>
    <recommendedName>
        <fullName evidence="3">ABM domain-containing protein</fullName>
    </recommendedName>
</protein>
<dbReference type="OrthoDB" id="4126315at2759"/>
<evidence type="ECO:0008006" key="3">
    <source>
        <dbReference type="Google" id="ProtNLM"/>
    </source>
</evidence>
<sequence length="101" mass="11651">MPFTPRSGFTIQVSIFIGPETLEKFLFAFKPIHEKTIAKPQCVFFEAYQAQHYLGHIVLSELVERATRENIKKYAATVGPSMARPREVRFLNRLEGFYAVK</sequence>
<dbReference type="Gene3D" id="3.30.70.100">
    <property type="match status" value="1"/>
</dbReference>
<accession>A0A319CVX4</accession>
<dbReference type="InterPro" id="IPR011008">
    <property type="entry name" value="Dimeric_a/b-barrel"/>
</dbReference>
<dbReference type="EMBL" id="KZ826077">
    <property type="protein sequence ID" value="PYH88631.1"/>
    <property type="molecule type" value="Genomic_DNA"/>
</dbReference>
<name>A0A319CVX4_9EURO</name>